<dbReference type="InterPro" id="IPR011993">
    <property type="entry name" value="PH-like_dom_sf"/>
</dbReference>
<protein>
    <recommendedName>
        <fullName evidence="2">PH domain-containing protein</fullName>
    </recommendedName>
</protein>
<comment type="caution">
    <text evidence="3">The sequence shown here is derived from an EMBL/GenBank/DDBJ whole genome shotgun (WGS) entry which is preliminary data.</text>
</comment>
<evidence type="ECO:0000256" key="1">
    <source>
        <dbReference type="SAM" id="MobiDB-lite"/>
    </source>
</evidence>
<dbReference type="SUPFAM" id="SSF50729">
    <property type="entry name" value="PH domain-like"/>
    <property type="match status" value="1"/>
</dbReference>
<gene>
    <name evidence="3" type="ORF">AaE_006261</name>
</gene>
<organism evidence="3 4">
    <name type="scientific">Aphanomyces astaci</name>
    <name type="common">Crayfish plague agent</name>
    <dbReference type="NCBI Taxonomy" id="112090"/>
    <lineage>
        <taxon>Eukaryota</taxon>
        <taxon>Sar</taxon>
        <taxon>Stramenopiles</taxon>
        <taxon>Oomycota</taxon>
        <taxon>Saprolegniomycetes</taxon>
        <taxon>Saprolegniales</taxon>
        <taxon>Verrucalvaceae</taxon>
        <taxon>Aphanomyces</taxon>
    </lineage>
</organism>
<name>A0A6A5AHQ9_APHAT</name>
<dbReference type="PROSITE" id="PS50003">
    <property type="entry name" value="PH_DOMAIN"/>
    <property type="match status" value="1"/>
</dbReference>
<dbReference type="InterPro" id="IPR001849">
    <property type="entry name" value="PH_domain"/>
</dbReference>
<sequence length="186" mass="20902">MSRAAPATYDGLDIQSLAQSCKLPAFNDLNPFAHYGHNKASAAQPQHEHGPSSSSGRWQPVPGLIHSKESLALRQSIGSILKQVHEEVSTEKLEIRANTPEYRLESDDWIAHKNSKNVLPPTLKSVARLPMSLLTVDPHACVGRKDLTDLLVFGNLKKRGETNKAFKRRFFDLEDKKLSYYRKEPM</sequence>
<evidence type="ECO:0000313" key="4">
    <source>
        <dbReference type="Proteomes" id="UP000469452"/>
    </source>
</evidence>
<proteinExistence type="predicted"/>
<dbReference type="Gene3D" id="2.30.29.30">
    <property type="entry name" value="Pleckstrin-homology domain (PH domain)/Phosphotyrosine-binding domain (PTB)"/>
    <property type="match status" value="1"/>
</dbReference>
<accession>A0A6A5AHQ9</accession>
<dbReference type="Proteomes" id="UP000469452">
    <property type="component" value="Unassembled WGS sequence"/>
</dbReference>
<feature type="domain" description="PH" evidence="2">
    <location>
        <begin position="149"/>
        <end position="186"/>
    </location>
</feature>
<feature type="non-terminal residue" evidence="3">
    <location>
        <position position="186"/>
    </location>
</feature>
<feature type="region of interest" description="Disordered" evidence="1">
    <location>
        <begin position="39"/>
        <end position="61"/>
    </location>
</feature>
<evidence type="ECO:0000313" key="3">
    <source>
        <dbReference type="EMBL" id="KAF0751770.1"/>
    </source>
</evidence>
<evidence type="ECO:0000259" key="2">
    <source>
        <dbReference type="PROSITE" id="PS50003"/>
    </source>
</evidence>
<dbReference type="AlphaFoldDB" id="A0A6A5AHQ9"/>
<reference evidence="3 4" key="1">
    <citation type="submission" date="2019-06" db="EMBL/GenBank/DDBJ databases">
        <title>Genomics analysis of Aphanomyces spp. identifies a new class of oomycete effector associated with host adaptation.</title>
        <authorList>
            <person name="Gaulin E."/>
        </authorList>
    </citation>
    <scope>NUCLEOTIDE SEQUENCE [LARGE SCALE GENOMIC DNA]</scope>
    <source>
        <strain evidence="3 4">E</strain>
    </source>
</reference>
<dbReference type="EMBL" id="VJMI01011811">
    <property type="protein sequence ID" value="KAF0751770.1"/>
    <property type="molecule type" value="Genomic_DNA"/>
</dbReference>